<dbReference type="InterPro" id="IPR026467">
    <property type="entry name" value="Ser/Gly_Cys_C_dom"/>
</dbReference>
<feature type="transmembrane region" description="Helical" evidence="1">
    <location>
        <begin position="212"/>
        <end position="234"/>
    </location>
</feature>
<proteinExistence type="predicted"/>
<dbReference type="Proteomes" id="UP001183388">
    <property type="component" value="Unassembled WGS sequence"/>
</dbReference>
<keyword evidence="3" id="KW-1185">Reference proteome</keyword>
<accession>A0ABU2L2D2</accession>
<keyword evidence="1" id="KW-0812">Transmembrane</keyword>
<gene>
    <name evidence="2" type="ORF">RM780_01885</name>
</gene>
<keyword evidence="1" id="KW-0472">Membrane</keyword>
<protein>
    <submittedName>
        <fullName evidence="2">TIGR04222 domain-containing membrane protein</fullName>
    </submittedName>
</protein>
<comment type="caution">
    <text evidence="2">The sequence shown here is derived from an EMBL/GenBank/DDBJ whole genome shotgun (WGS) entry which is preliminary data.</text>
</comment>
<name>A0ABU2L2D2_9ACTN</name>
<evidence type="ECO:0000313" key="3">
    <source>
        <dbReference type="Proteomes" id="UP001183388"/>
    </source>
</evidence>
<sequence>MSTLIVLLAACGLLAAVARLLARRSRALRGSRAPGEIPAGSAVETVHEAAFLAGGPARVADTVLCAMVEKDRILIDDRTVLVVTPVADDDMERAVLDLCGTWEARLPDIRAGLAASAPVQEVGDALAARGLLWRPEHHGPWRSAVLLTVVAAPAALLLSLAVLLFSGAPAAMALAAGAVAAFVLGLALGPGRSRLTAPGRAALADLEADPRWAAAGLAGLVALGGTAALTDLVLREQFATAGVAAASGNAAASTTWGAACGALPAVDTGNDRGGGGCGSGGSGGDGGSGCGGGGCGGGCGGG</sequence>
<organism evidence="2 3">
    <name type="scientific">Streptomyces boetiae</name>
    <dbReference type="NCBI Taxonomy" id="3075541"/>
    <lineage>
        <taxon>Bacteria</taxon>
        <taxon>Bacillati</taxon>
        <taxon>Actinomycetota</taxon>
        <taxon>Actinomycetes</taxon>
        <taxon>Kitasatosporales</taxon>
        <taxon>Streptomycetaceae</taxon>
        <taxon>Streptomyces</taxon>
    </lineage>
</organism>
<dbReference type="EMBL" id="JAVREN010000002">
    <property type="protein sequence ID" value="MDT0305714.1"/>
    <property type="molecule type" value="Genomic_DNA"/>
</dbReference>
<keyword evidence="1" id="KW-1133">Transmembrane helix</keyword>
<evidence type="ECO:0000256" key="1">
    <source>
        <dbReference type="SAM" id="Phobius"/>
    </source>
</evidence>
<feature type="transmembrane region" description="Helical" evidence="1">
    <location>
        <begin position="144"/>
        <end position="165"/>
    </location>
</feature>
<evidence type="ECO:0000313" key="2">
    <source>
        <dbReference type="EMBL" id="MDT0305714.1"/>
    </source>
</evidence>
<feature type="transmembrane region" description="Helical" evidence="1">
    <location>
        <begin position="172"/>
        <end position="192"/>
    </location>
</feature>
<dbReference type="NCBIfam" id="TIGR04222">
    <property type="entry name" value="near_uncomplex"/>
    <property type="match status" value="1"/>
</dbReference>
<reference evidence="3" key="1">
    <citation type="submission" date="2023-07" db="EMBL/GenBank/DDBJ databases">
        <title>30 novel species of actinomycetes from the DSMZ collection.</title>
        <authorList>
            <person name="Nouioui I."/>
        </authorList>
    </citation>
    <scope>NUCLEOTIDE SEQUENCE [LARGE SCALE GENOMIC DNA]</scope>
    <source>
        <strain evidence="3">DSM 44917</strain>
    </source>
</reference>
<dbReference type="RefSeq" id="WP_311628624.1">
    <property type="nucleotide sequence ID" value="NZ_JAVREN010000002.1"/>
</dbReference>